<evidence type="ECO:0000256" key="11">
    <source>
        <dbReference type="ARBA" id="ARBA00048212"/>
    </source>
</evidence>
<evidence type="ECO:0000256" key="2">
    <source>
        <dbReference type="ARBA" id="ARBA00004824"/>
    </source>
</evidence>
<comment type="catalytic activity">
    <reaction evidence="11 17">
        <text>L-valine + 2-oxoglutarate = 3-methyl-2-oxobutanoate + L-glutamate</text>
        <dbReference type="Rhea" id="RHEA:24813"/>
        <dbReference type="ChEBI" id="CHEBI:11851"/>
        <dbReference type="ChEBI" id="CHEBI:16810"/>
        <dbReference type="ChEBI" id="CHEBI:29985"/>
        <dbReference type="ChEBI" id="CHEBI:57762"/>
        <dbReference type="EC" id="2.6.1.42"/>
    </reaction>
</comment>
<evidence type="ECO:0000256" key="14">
    <source>
        <dbReference type="PIRSR" id="PIRSR006468-1"/>
    </source>
</evidence>
<organism evidence="20 21">
    <name type="scientific">Gehongia tenuis</name>
    <dbReference type="NCBI Taxonomy" id="2763655"/>
    <lineage>
        <taxon>Bacteria</taxon>
        <taxon>Bacillati</taxon>
        <taxon>Bacillota</taxon>
        <taxon>Clostridia</taxon>
        <taxon>Christensenellales</taxon>
        <taxon>Christensenellaceae</taxon>
        <taxon>Gehongia</taxon>
    </lineage>
</organism>
<evidence type="ECO:0000256" key="19">
    <source>
        <dbReference type="SAM" id="MobiDB-lite"/>
    </source>
</evidence>
<dbReference type="Proteomes" id="UP000623172">
    <property type="component" value="Unassembled WGS sequence"/>
</dbReference>
<gene>
    <name evidence="20" type="ORF">H8696_00615</name>
</gene>
<dbReference type="EMBL" id="JACRSR010000001">
    <property type="protein sequence ID" value="MBC8530349.1"/>
    <property type="molecule type" value="Genomic_DNA"/>
</dbReference>
<dbReference type="InterPro" id="IPR018300">
    <property type="entry name" value="Aminotrans_IV_CS"/>
</dbReference>
<evidence type="ECO:0000313" key="21">
    <source>
        <dbReference type="Proteomes" id="UP000623172"/>
    </source>
</evidence>
<evidence type="ECO:0000256" key="8">
    <source>
        <dbReference type="ARBA" id="ARBA00022679"/>
    </source>
</evidence>
<feature type="region of interest" description="Disordered" evidence="19">
    <location>
        <begin position="1"/>
        <end position="21"/>
    </location>
</feature>
<dbReference type="AlphaFoldDB" id="A0A926D2M2"/>
<comment type="similarity">
    <text evidence="5 15">Belongs to the class-IV pyridoxal-phosphate-dependent aminotransferase family.</text>
</comment>
<evidence type="ECO:0000313" key="20">
    <source>
        <dbReference type="EMBL" id="MBC8530349.1"/>
    </source>
</evidence>
<comment type="cofactor">
    <cofactor evidence="1 16">
        <name>pyridoxal 5'-phosphate</name>
        <dbReference type="ChEBI" id="CHEBI:597326"/>
    </cofactor>
</comment>
<keyword evidence="7 17" id="KW-0028">Amino-acid biosynthesis</keyword>
<name>A0A926D2M2_9FIRM</name>
<comment type="pathway">
    <text evidence="2 18">Amino-acid biosynthesis; L-isoleucine biosynthesis; L-isoleucine from 2-oxobutanoate: step 4/4.</text>
</comment>
<keyword evidence="10 17" id="KW-0100">Branched-chain amino acid biosynthesis</keyword>
<dbReference type="InterPro" id="IPR033939">
    <property type="entry name" value="BCAT_family"/>
</dbReference>
<dbReference type="PANTHER" id="PTHR11825">
    <property type="entry name" value="SUBGROUP IIII AMINOTRANSFERASE"/>
    <property type="match status" value="1"/>
</dbReference>
<dbReference type="RefSeq" id="WP_249314245.1">
    <property type="nucleotide sequence ID" value="NZ_JACRSR010000001.1"/>
</dbReference>
<evidence type="ECO:0000256" key="15">
    <source>
        <dbReference type="RuleBase" id="RU004106"/>
    </source>
</evidence>
<comment type="catalytic activity">
    <reaction evidence="13 17">
        <text>L-leucine + 2-oxoglutarate = 4-methyl-2-oxopentanoate + L-glutamate</text>
        <dbReference type="Rhea" id="RHEA:18321"/>
        <dbReference type="ChEBI" id="CHEBI:16810"/>
        <dbReference type="ChEBI" id="CHEBI:17865"/>
        <dbReference type="ChEBI" id="CHEBI:29985"/>
        <dbReference type="ChEBI" id="CHEBI:57427"/>
        <dbReference type="EC" id="2.6.1.42"/>
    </reaction>
</comment>
<evidence type="ECO:0000256" key="13">
    <source>
        <dbReference type="ARBA" id="ARBA00049229"/>
    </source>
</evidence>
<dbReference type="PANTHER" id="PTHR11825:SF44">
    <property type="entry name" value="BRANCHED-CHAIN-AMINO-ACID AMINOTRANSFERASE"/>
    <property type="match status" value="1"/>
</dbReference>
<comment type="pathway">
    <text evidence="4 18">Amino-acid biosynthesis; L-leucine biosynthesis; L-leucine from 3-methyl-2-oxobutanoate: step 4/4.</text>
</comment>
<dbReference type="GO" id="GO:0009082">
    <property type="term" value="P:branched-chain amino acid biosynthetic process"/>
    <property type="evidence" value="ECO:0007669"/>
    <property type="project" value="UniProtKB-KW"/>
</dbReference>
<dbReference type="Pfam" id="PF01063">
    <property type="entry name" value="Aminotran_4"/>
    <property type="match status" value="1"/>
</dbReference>
<accession>A0A926D2M2</accession>
<evidence type="ECO:0000256" key="6">
    <source>
        <dbReference type="ARBA" id="ARBA00022576"/>
    </source>
</evidence>
<keyword evidence="8 17" id="KW-0808">Transferase</keyword>
<dbReference type="PIRSF" id="PIRSF006468">
    <property type="entry name" value="BCAT1"/>
    <property type="match status" value="1"/>
</dbReference>
<comment type="pathway">
    <text evidence="3 18">Amino-acid biosynthesis; L-valine biosynthesis; L-valine from pyruvate: step 4/4.</text>
</comment>
<sequence length="354" mass="39163">MAIQKTLTTAPKPKPTDESKLGFGKIYSDHMFKWNYSEGAWHDPRIEPFGPMLVSPAMSVLHYGQEIFEGMKAYRRKDGGVNLFRPFNNFERLNRSAERMCIPNFPVETAVEGIAELVKADKDWVPGTKGASLYLRPNIIATDEKLGVTTSQTYLFYIIGSPSGPYYANGLAPTSIYVEDEYVRAVRGGTGAAKTAGNYAGSILAGEKAHKAGYDQVLWLDGVEMRYIEEVGSSNIFFMIDDVLVTPKLNGSILSGITRDSTIQLAKDMGIKVEEKHILLEELIEAQEKGRLQESFATGTAAVISPVGKLGYRDKEYLINGGKMGEVASRMYDTLTGIQYGEIEDPHGWVYQVV</sequence>
<keyword evidence="6 17" id="KW-0032">Aminotransferase</keyword>
<keyword evidence="9 16" id="KW-0663">Pyridoxal phosphate</keyword>
<evidence type="ECO:0000256" key="3">
    <source>
        <dbReference type="ARBA" id="ARBA00004931"/>
    </source>
</evidence>
<evidence type="ECO:0000256" key="17">
    <source>
        <dbReference type="RuleBase" id="RU004517"/>
    </source>
</evidence>
<dbReference type="NCBIfam" id="NF009897">
    <property type="entry name" value="PRK13357.1"/>
    <property type="match status" value="1"/>
</dbReference>
<dbReference type="EC" id="2.6.1.42" evidence="17"/>
<dbReference type="InterPro" id="IPR043132">
    <property type="entry name" value="BCAT-like_C"/>
</dbReference>
<dbReference type="Gene3D" id="3.30.470.10">
    <property type="match status" value="1"/>
</dbReference>
<feature type="compositionally biased region" description="Low complexity" evidence="19">
    <location>
        <begin position="1"/>
        <end position="11"/>
    </location>
</feature>
<dbReference type="InterPro" id="IPR001544">
    <property type="entry name" value="Aminotrans_IV"/>
</dbReference>
<evidence type="ECO:0000256" key="1">
    <source>
        <dbReference type="ARBA" id="ARBA00001933"/>
    </source>
</evidence>
<evidence type="ECO:0000256" key="7">
    <source>
        <dbReference type="ARBA" id="ARBA00022605"/>
    </source>
</evidence>
<evidence type="ECO:0000256" key="4">
    <source>
        <dbReference type="ARBA" id="ARBA00005072"/>
    </source>
</evidence>
<evidence type="ECO:0000256" key="10">
    <source>
        <dbReference type="ARBA" id="ARBA00023304"/>
    </source>
</evidence>
<comment type="caution">
    <text evidence="20">The sequence shown here is derived from an EMBL/GenBank/DDBJ whole genome shotgun (WGS) entry which is preliminary data.</text>
</comment>
<evidence type="ECO:0000256" key="12">
    <source>
        <dbReference type="ARBA" id="ARBA00048798"/>
    </source>
</evidence>
<proteinExistence type="inferred from homology"/>
<feature type="modified residue" description="N6-(pyridoxal phosphate)lysine" evidence="14">
    <location>
        <position position="194"/>
    </location>
</feature>
<dbReference type="SUPFAM" id="SSF56752">
    <property type="entry name" value="D-aminoacid aminotransferase-like PLP-dependent enzymes"/>
    <property type="match status" value="1"/>
</dbReference>
<evidence type="ECO:0000256" key="18">
    <source>
        <dbReference type="RuleBase" id="RU004519"/>
    </source>
</evidence>
<protein>
    <recommendedName>
        <fullName evidence="17">Branched-chain-amino-acid aminotransferase</fullName>
        <ecNumber evidence="17">2.6.1.42</ecNumber>
    </recommendedName>
</protein>
<evidence type="ECO:0000256" key="16">
    <source>
        <dbReference type="RuleBase" id="RU004516"/>
    </source>
</evidence>
<dbReference type="PROSITE" id="PS00770">
    <property type="entry name" value="AA_TRANSFER_CLASS_4"/>
    <property type="match status" value="1"/>
</dbReference>
<dbReference type="Gene3D" id="3.20.10.10">
    <property type="entry name" value="D-amino Acid Aminotransferase, subunit A, domain 2"/>
    <property type="match status" value="1"/>
</dbReference>
<dbReference type="GO" id="GO:0008652">
    <property type="term" value="P:amino acid biosynthetic process"/>
    <property type="evidence" value="ECO:0007669"/>
    <property type="project" value="UniProtKB-KW"/>
</dbReference>
<dbReference type="InterPro" id="IPR005786">
    <property type="entry name" value="B_amino_transII"/>
</dbReference>
<keyword evidence="21" id="KW-1185">Reference proteome</keyword>
<dbReference type="NCBIfam" id="TIGR01123">
    <property type="entry name" value="ilvE_II"/>
    <property type="match status" value="1"/>
</dbReference>
<dbReference type="GO" id="GO:0004084">
    <property type="term" value="F:branched-chain-amino-acid transaminase activity"/>
    <property type="evidence" value="ECO:0007669"/>
    <property type="project" value="UniProtKB-EC"/>
</dbReference>
<dbReference type="CDD" id="cd01557">
    <property type="entry name" value="BCAT_beta_family"/>
    <property type="match status" value="1"/>
</dbReference>
<evidence type="ECO:0000256" key="9">
    <source>
        <dbReference type="ARBA" id="ARBA00022898"/>
    </source>
</evidence>
<dbReference type="InterPro" id="IPR036038">
    <property type="entry name" value="Aminotransferase-like"/>
</dbReference>
<dbReference type="InterPro" id="IPR043131">
    <property type="entry name" value="BCAT-like_N"/>
</dbReference>
<evidence type="ECO:0000256" key="5">
    <source>
        <dbReference type="ARBA" id="ARBA00009320"/>
    </source>
</evidence>
<comment type="catalytic activity">
    <reaction evidence="12 17">
        <text>L-isoleucine + 2-oxoglutarate = (S)-3-methyl-2-oxopentanoate + L-glutamate</text>
        <dbReference type="Rhea" id="RHEA:24801"/>
        <dbReference type="ChEBI" id="CHEBI:16810"/>
        <dbReference type="ChEBI" id="CHEBI:29985"/>
        <dbReference type="ChEBI" id="CHEBI:35146"/>
        <dbReference type="ChEBI" id="CHEBI:58045"/>
        <dbReference type="EC" id="2.6.1.42"/>
    </reaction>
</comment>
<reference evidence="20" key="1">
    <citation type="submission" date="2020-08" db="EMBL/GenBank/DDBJ databases">
        <title>Genome public.</title>
        <authorList>
            <person name="Liu C."/>
            <person name="Sun Q."/>
        </authorList>
    </citation>
    <scope>NUCLEOTIDE SEQUENCE</scope>
    <source>
        <strain evidence="20">NSJ-53</strain>
    </source>
</reference>